<dbReference type="Gene3D" id="3.40.630.30">
    <property type="match status" value="1"/>
</dbReference>
<dbReference type="AlphaFoldDB" id="A0A1H0AC05"/>
<dbReference type="InterPro" id="IPR051531">
    <property type="entry name" value="N-acetyltransferase"/>
</dbReference>
<organism evidence="2 3">
    <name type="scientific">Pedobacter steynii</name>
    <dbReference type="NCBI Taxonomy" id="430522"/>
    <lineage>
        <taxon>Bacteria</taxon>
        <taxon>Pseudomonadati</taxon>
        <taxon>Bacteroidota</taxon>
        <taxon>Sphingobacteriia</taxon>
        <taxon>Sphingobacteriales</taxon>
        <taxon>Sphingobacteriaceae</taxon>
        <taxon>Pedobacter</taxon>
    </lineage>
</organism>
<dbReference type="SUPFAM" id="SSF55729">
    <property type="entry name" value="Acyl-CoA N-acyltransferases (Nat)"/>
    <property type="match status" value="1"/>
</dbReference>
<reference evidence="3" key="1">
    <citation type="submission" date="2016-10" db="EMBL/GenBank/DDBJ databases">
        <authorList>
            <person name="Varghese N."/>
            <person name="Submissions S."/>
        </authorList>
    </citation>
    <scope>NUCLEOTIDE SEQUENCE [LARGE SCALE GENOMIC DNA]</scope>
    <source>
        <strain evidence="3">DSM 19110</strain>
    </source>
</reference>
<dbReference type="RefSeq" id="WP_245723886.1">
    <property type="nucleotide sequence ID" value="NZ_FNGY01000007.1"/>
</dbReference>
<keyword evidence="2" id="KW-0808">Transferase</keyword>
<proteinExistence type="predicted"/>
<accession>A0A1H0AC05</accession>
<sequence length="202" mass="23194">MKENFYIGAVIEYLKMEQDILKFHFDKLPVLESERLLLREQTLLDAPALFKIRSNDSVMKYIPRPKPKIIADIEALITEIHENFLKHESLGWVITLKEKPECYIGHIGYWKIDASNFRAEVGYLMDPDFWGRGIAAEALSLVTDFGFNAVGLHSISAVIDPGNRASARVLLKSGYVKEAHFKQDFYYKGQFLDTEIYCKVNA</sequence>
<feature type="domain" description="N-acetyltransferase" evidence="1">
    <location>
        <begin position="36"/>
        <end position="193"/>
    </location>
</feature>
<dbReference type="InterPro" id="IPR016181">
    <property type="entry name" value="Acyl_CoA_acyltransferase"/>
</dbReference>
<dbReference type="Proteomes" id="UP000183200">
    <property type="component" value="Unassembled WGS sequence"/>
</dbReference>
<keyword evidence="3" id="KW-1185">Reference proteome</keyword>
<protein>
    <submittedName>
        <fullName evidence="2">Ribosomal-protein-alanine N-acetyltransferase</fullName>
    </submittedName>
</protein>
<evidence type="ECO:0000313" key="3">
    <source>
        <dbReference type="Proteomes" id="UP000183200"/>
    </source>
</evidence>
<dbReference type="PROSITE" id="PS51186">
    <property type="entry name" value="GNAT"/>
    <property type="match status" value="1"/>
</dbReference>
<dbReference type="InterPro" id="IPR000182">
    <property type="entry name" value="GNAT_dom"/>
</dbReference>
<gene>
    <name evidence="2" type="ORF">SAMN05421820_10755</name>
</gene>
<evidence type="ECO:0000313" key="2">
    <source>
        <dbReference type="EMBL" id="SDN31100.1"/>
    </source>
</evidence>
<dbReference type="CDD" id="cd04301">
    <property type="entry name" value="NAT_SF"/>
    <property type="match status" value="1"/>
</dbReference>
<dbReference type="Pfam" id="PF13302">
    <property type="entry name" value="Acetyltransf_3"/>
    <property type="match status" value="1"/>
</dbReference>
<dbReference type="GO" id="GO:0016747">
    <property type="term" value="F:acyltransferase activity, transferring groups other than amino-acyl groups"/>
    <property type="evidence" value="ECO:0007669"/>
    <property type="project" value="InterPro"/>
</dbReference>
<evidence type="ECO:0000259" key="1">
    <source>
        <dbReference type="PROSITE" id="PS51186"/>
    </source>
</evidence>
<dbReference type="PANTHER" id="PTHR43792">
    <property type="entry name" value="GNAT FAMILY, PUTATIVE (AFU_ORTHOLOGUE AFUA_3G00765)-RELATED-RELATED"/>
    <property type="match status" value="1"/>
</dbReference>
<dbReference type="PANTHER" id="PTHR43792:SF1">
    <property type="entry name" value="N-ACETYLTRANSFERASE DOMAIN-CONTAINING PROTEIN"/>
    <property type="match status" value="1"/>
</dbReference>
<name>A0A1H0AC05_9SPHI</name>
<dbReference type="EMBL" id="FNGY01000007">
    <property type="protein sequence ID" value="SDN31100.1"/>
    <property type="molecule type" value="Genomic_DNA"/>
</dbReference>